<evidence type="ECO:0000256" key="1">
    <source>
        <dbReference type="ARBA" id="ARBA00004382"/>
    </source>
</evidence>
<evidence type="ECO:0000256" key="10">
    <source>
        <dbReference type="ARBA" id="ARBA00031484"/>
    </source>
</evidence>
<evidence type="ECO:0000256" key="2">
    <source>
        <dbReference type="ARBA" id="ARBA00018370"/>
    </source>
</evidence>
<dbReference type="PANTHER" id="PTHR47529:SF1">
    <property type="entry name" value="PERIPLASMIC CHAPERONE PPID"/>
    <property type="match status" value="1"/>
</dbReference>
<dbReference type="InterPro" id="IPR000297">
    <property type="entry name" value="PPIase_PpiC"/>
</dbReference>
<dbReference type="PROSITE" id="PS50198">
    <property type="entry name" value="PPIC_PPIASE_2"/>
    <property type="match status" value="1"/>
</dbReference>
<evidence type="ECO:0000256" key="3">
    <source>
        <dbReference type="ARBA" id="ARBA00022475"/>
    </source>
</evidence>
<gene>
    <name evidence="17" type="ORF">IAI61_15085</name>
</gene>
<keyword evidence="5" id="KW-0812">Transmembrane</keyword>
<sequence length="635" mass="68081">MLTAMRRLASTWFAKALFLLLVLSFAIWGIEDVVRNFGNGNAVATVNGDPIELPEAQLASRREIARIQRQLGSNFQVTPQIAEGVSRQAVENLVMERVQRQEANRLGVAAPDAAVRDYVWSIPAFQGADGRFSRPLMEGFLRGNGMTEGEFLVLLRSDLQRQQLAGAIRAGAAGPDALTRPLLAWQQERRLADLVVLPLAEAPEPAAPDDAQLRRFHENNPDRFSSPEYRRVTVLTLSPAIVAAEVQPSEDDLRAAYEARRAQFEVPEKRALEQAVMQSQDAANKVAAEWRAGAAFPAIEALAQQQGGQAVSLGTVGRDELPVPELATAAFALPPDGVSDPVQTAFGWHVLKVTGIQPAQSRSFDQVRAELAVDVTREKAADLAYERANEVEDALAGGATLEEVGQRFGLPVAKLVVDARGQTQDGTPAQLNLDGGGRDVALRAIFTAETGQAPRLAEAGQVGLFAFDLQDVMPAALRPFDQVRDQVLAAWTADARRRSQEERAAALLGAVRGGKSLPDAAREAGLAPRRVGPFPRQADAQGDGRNSPPPELLAPLFDTAEGQATMAEIGGGFAVGQVAGIIRPDTAADPLGLGRVRTEVEQAMLSDLEAQYLEALRRGASVSVNPTLMGQVSAR</sequence>
<dbReference type="PANTHER" id="PTHR47529">
    <property type="entry name" value="PEPTIDYL-PROLYL CIS-TRANS ISOMERASE D"/>
    <property type="match status" value="1"/>
</dbReference>
<protein>
    <recommendedName>
        <fullName evidence="2">Parvulin-like PPIase</fullName>
    </recommendedName>
    <alternativeName>
        <fullName evidence="9">Peptidyl-prolyl cis-trans isomerase plp</fullName>
    </alternativeName>
    <alternativeName>
        <fullName evidence="12">Periplasmic chaperone PpiD</fullName>
    </alternativeName>
    <alternativeName>
        <fullName evidence="13">Periplasmic folding chaperone</fullName>
    </alternativeName>
    <alternativeName>
        <fullName evidence="10">Rotamase plp</fullName>
    </alternativeName>
</protein>
<keyword evidence="6" id="KW-1133">Transmembrane helix</keyword>
<comment type="caution">
    <text evidence="17">The sequence shown here is derived from an EMBL/GenBank/DDBJ whole genome shotgun (WGS) entry which is preliminary data.</text>
</comment>
<keyword evidence="14" id="KW-0697">Rotamase</keyword>
<evidence type="ECO:0000256" key="4">
    <source>
        <dbReference type="ARBA" id="ARBA00022519"/>
    </source>
</evidence>
<dbReference type="InterPro" id="IPR046357">
    <property type="entry name" value="PPIase_dom_sf"/>
</dbReference>
<keyword evidence="8" id="KW-0143">Chaperone</keyword>
<keyword evidence="14" id="KW-0413">Isomerase</keyword>
<evidence type="ECO:0000256" key="15">
    <source>
        <dbReference type="SAM" id="MobiDB-lite"/>
    </source>
</evidence>
<dbReference type="Pfam" id="PF13624">
    <property type="entry name" value="SurA_N_3"/>
    <property type="match status" value="1"/>
</dbReference>
<feature type="region of interest" description="Disordered" evidence="15">
    <location>
        <begin position="524"/>
        <end position="549"/>
    </location>
</feature>
<evidence type="ECO:0000256" key="5">
    <source>
        <dbReference type="ARBA" id="ARBA00022692"/>
    </source>
</evidence>
<evidence type="ECO:0000256" key="8">
    <source>
        <dbReference type="ARBA" id="ARBA00023186"/>
    </source>
</evidence>
<dbReference type="SUPFAM" id="SSF109998">
    <property type="entry name" value="Triger factor/SurA peptide-binding domain-like"/>
    <property type="match status" value="1"/>
</dbReference>
<keyword evidence="7" id="KW-0472">Membrane</keyword>
<name>A0ABS3KSC7_9PROT</name>
<evidence type="ECO:0000256" key="12">
    <source>
        <dbReference type="ARBA" id="ARBA00040743"/>
    </source>
</evidence>
<dbReference type="EMBL" id="JACTNG010000008">
    <property type="protein sequence ID" value="MBO1080364.1"/>
    <property type="molecule type" value="Genomic_DNA"/>
</dbReference>
<dbReference type="Gene3D" id="1.10.4030.10">
    <property type="entry name" value="Porin chaperone SurA, peptide-binding domain"/>
    <property type="match status" value="1"/>
</dbReference>
<keyword evidence="3" id="KW-1003">Cell membrane</keyword>
<proteinExistence type="inferred from homology"/>
<dbReference type="InterPro" id="IPR027304">
    <property type="entry name" value="Trigger_fact/SurA_dom_sf"/>
</dbReference>
<accession>A0ABS3KSC7</accession>
<dbReference type="InterPro" id="IPR052029">
    <property type="entry name" value="PpiD_chaperone"/>
</dbReference>
<dbReference type="Gene3D" id="3.10.50.40">
    <property type="match status" value="1"/>
</dbReference>
<evidence type="ECO:0000313" key="18">
    <source>
        <dbReference type="Proteomes" id="UP001518989"/>
    </source>
</evidence>
<dbReference type="RefSeq" id="WP_207418288.1">
    <property type="nucleotide sequence ID" value="NZ_CP061177.1"/>
</dbReference>
<evidence type="ECO:0000259" key="16">
    <source>
        <dbReference type="PROSITE" id="PS50198"/>
    </source>
</evidence>
<keyword evidence="18" id="KW-1185">Reference proteome</keyword>
<reference evidence="17 18" key="1">
    <citation type="submission" date="2020-09" db="EMBL/GenBank/DDBJ databases">
        <title>Roseomonas.</title>
        <authorList>
            <person name="Zhu W."/>
        </authorList>
    </citation>
    <scope>NUCLEOTIDE SEQUENCE [LARGE SCALE GENOMIC DNA]</scope>
    <source>
        <strain evidence="17 18">573</strain>
    </source>
</reference>
<evidence type="ECO:0000256" key="6">
    <source>
        <dbReference type="ARBA" id="ARBA00022989"/>
    </source>
</evidence>
<feature type="domain" description="PpiC" evidence="16">
    <location>
        <begin position="254"/>
        <end position="355"/>
    </location>
</feature>
<evidence type="ECO:0000256" key="9">
    <source>
        <dbReference type="ARBA" id="ARBA00030642"/>
    </source>
</evidence>
<evidence type="ECO:0000256" key="7">
    <source>
        <dbReference type="ARBA" id="ARBA00023136"/>
    </source>
</evidence>
<comment type="subcellular location">
    <subcellularLocation>
        <location evidence="1">Cell inner membrane</location>
        <topology evidence="1">Single-pass type II membrane protein</topology>
        <orientation evidence="1">Periplasmic side</orientation>
    </subcellularLocation>
</comment>
<evidence type="ECO:0000313" key="17">
    <source>
        <dbReference type="EMBL" id="MBO1080364.1"/>
    </source>
</evidence>
<comment type="similarity">
    <text evidence="11">Belongs to the PpiD chaperone family.</text>
</comment>
<dbReference type="Pfam" id="PF13145">
    <property type="entry name" value="Rotamase_2"/>
    <property type="match status" value="1"/>
</dbReference>
<evidence type="ECO:0000256" key="11">
    <source>
        <dbReference type="ARBA" id="ARBA00038408"/>
    </source>
</evidence>
<organism evidence="17 18">
    <name type="scientific">Roseomonas haemaphysalidis</name>
    <dbReference type="NCBI Taxonomy" id="2768162"/>
    <lineage>
        <taxon>Bacteria</taxon>
        <taxon>Pseudomonadati</taxon>
        <taxon>Pseudomonadota</taxon>
        <taxon>Alphaproteobacteria</taxon>
        <taxon>Acetobacterales</taxon>
        <taxon>Roseomonadaceae</taxon>
        <taxon>Roseomonas</taxon>
    </lineage>
</organism>
<keyword evidence="4" id="KW-0997">Cell inner membrane</keyword>
<evidence type="ECO:0000256" key="14">
    <source>
        <dbReference type="PROSITE-ProRule" id="PRU00278"/>
    </source>
</evidence>
<dbReference type="SUPFAM" id="SSF54534">
    <property type="entry name" value="FKBP-like"/>
    <property type="match status" value="1"/>
</dbReference>
<dbReference type="Proteomes" id="UP001518989">
    <property type="component" value="Unassembled WGS sequence"/>
</dbReference>
<evidence type="ECO:0000256" key="13">
    <source>
        <dbReference type="ARBA" id="ARBA00042775"/>
    </source>
</evidence>